<evidence type="ECO:0000313" key="4">
    <source>
        <dbReference type="Proteomes" id="UP000007796"/>
    </source>
</evidence>
<dbReference type="RefSeq" id="XP_014174222.1">
    <property type="nucleotide sequence ID" value="XM_014318747.1"/>
</dbReference>
<keyword evidence="2" id="KW-0472">Membrane</keyword>
<feature type="transmembrane region" description="Helical" evidence="2">
    <location>
        <begin position="156"/>
        <end position="174"/>
    </location>
</feature>
<feature type="region of interest" description="Disordered" evidence="1">
    <location>
        <begin position="56"/>
        <end position="82"/>
    </location>
</feature>
<keyword evidence="4" id="KW-1185">Reference proteome</keyword>
<organism evidence="4">
    <name type="scientific">Grosmannia clavigera (strain kw1407 / UAMH 11150)</name>
    <name type="common">Blue stain fungus</name>
    <name type="synonym">Graphiocladiella clavigera</name>
    <dbReference type="NCBI Taxonomy" id="655863"/>
    <lineage>
        <taxon>Eukaryota</taxon>
        <taxon>Fungi</taxon>
        <taxon>Dikarya</taxon>
        <taxon>Ascomycota</taxon>
        <taxon>Pezizomycotina</taxon>
        <taxon>Sordariomycetes</taxon>
        <taxon>Sordariomycetidae</taxon>
        <taxon>Ophiostomatales</taxon>
        <taxon>Ophiostomataceae</taxon>
        <taxon>Leptographium</taxon>
    </lineage>
</organism>
<dbReference type="STRING" id="655863.F0XCH0"/>
<name>F0XCH0_GROCL</name>
<dbReference type="eggNOG" id="ENOG502T0NR">
    <property type="taxonomic scope" value="Eukaryota"/>
</dbReference>
<sequence length="219" mass="23106">MSWVAAPKAVAACCSLVRGVPATIAARQASQMTSAWCSAAVPGFLRLASSQTSAKTRARARSTARFKAAPERTASIPSSPAAPAADLSVALDDSIAASQEAALAELKRLRLAATPTRLPPAVASSNRSGGPVEEEPPKKVVAIQDTPEFKEASRKWTSVIVAIPILLVSSYFLFERLVMGHKPKDLSEYRKKTTEEAVQQLDAYVSTSGRGSGPTKPMA</sequence>
<keyword evidence="2" id="KW-1133">Transmembrane helix</keyword>
<gene>
    <name evidence="3" type="ORF">CMQ_1668</name>
</gene>
<feature type="region of interest" description="Disordered" evidence="1">
    <location>
        <begin position="118"/>
        <end position="137"/>
    </location>
</feature>
<evidence type="ECO:0000256" key="2">
    <source>
        <dbReference type="SAM" id="Phobius"/>
    </source>
</evidence>
<keyword evidence="2" id="KW-0812">Transmembrane</keyword>
<dbReference type="AlphaFoldDB" id="F0XCH0"/>
<accession>F0XCH0</accession>
<evidence type="ECO:0000313" key="3">
    <source>
        <dbReference type="EMBL" id="EFX04740.1"/>
    </source>
</evidence>
<reference evidence="3 4" key="1">
    <citation type="journal article" date="2011" name="Proc. Natl. Acad. Sci. U.S.A.">
        <title>Genome and transcriptome analyses of the mountain pine beetle-fungal symbiont Grosmannia clavigera, a lodgepole pine pathogen.</title>
        <authorList>
            <person name="DiGuistini S."/>
            <person name="Wang Y."/>
            <person name="Liao N.Y."/>
            <person name="Taylor G."/>
            <person name="Tanguay P."/>
            <person name="Feau N."/>
            <person name="Henrissat B."/>
            <person name="Chan S.K."/>
            <person name="Hesse-Orce U."/>
            <person name="Alamouti S.M."/>
            <person name="Tsui C.K.M."/>
            <person name="Docking R.T."/>
            <person name="Levasseur A."/>
            <person name="Haridas S."/>
            <person name="Robertson G."/>
            <person name="Birol I."/>
            <person name="Holt R.A."/>
            <person name="Marra M.A."/>
            <person name="Hamelin R.C."/>
            <person name="Hirst M."/>
            <person name="Jones S.J.M."/>
            <person name="Bohlmann J."/>
            <person name="Breuil C."/>
        </authorList>
    </citation>
    <scope>NUCLEOTIDE SEQUENCE [LARGE SCALE GENOMIC DNA]</scope>
    <source>
        <strain evidence="4">kw1407 / UAMH 11150</strain>
    </source>
</reference>
<dbReference type="Proteomes" id="UP000007796">
    <property type="component" value="Unassembled WGS sequence"/>
</dbReference>
<dbReference type="HOGENOM" id="CLU_1261633_0_0_1"/>
<dbReference type="EMBL" id="GL629765">
    <property type="protein sequence ID" value="EFX04740.1"/>
    <property type="molecule type" value="Genomic_DNA"/>
</dbReference>
<evidence type="ECO:0000256" key="1">
    <source>
        <dbReference type="SAM" id="MobiDB-lite"/>
    </source>
</evidence>
<proteinExistence type="predicted"/>
<dbReference type="InParanoid" id="F0XCH0"/>
<protein>
    <submittedName>
        <fullName evidence="3">Uncharacterized protein</fullName>
    </submittedName>
</protein>
<feature type="region of interest" description="Disordered" evidence="1">
    <location>
        <begin position="200"/>
        <end position="219"/>
    </location>
</feature>
<dbReference type="OrthoDB" id="3784821at2759"/>
<dbReference type="GeneID" id="25974571"/>